<dbReference type="InterPro" id="IPR028082">
    <property type="entry name" value="Peripla_BP_I"/>
</dbReference>
<evidence type="ECO:0000256" key="1">
    <source>
        <dbReference type="ARBA" id="ARBA00004196"/>
    </source>
</evidence>
<dbReference type="PANTHER" id="PTHR30036:SF1">
    <property type="entry name" value="D-XYLOSE-BINDING PERIPLASMIC PROTEIN"/>
    <property type="match status" value="1"/>
</dbReference>
<accession>A0A0A0BSC1</accession>
<dbReference type="OrthoDB" id="9773673at2"/>
<dbReference type="GO" id="GO:0030288">
    <property type="term" value="C:outer membrane-bounded periplasmic space"/>
    <property type="evidence" value="ECO:0007669"/>
    <property type="project" value="TreeGrafter"/>
</dbReference>
<dbReference type="PROSITE" id="PS51257">
    <property type="entry name" value="PROKAR_LIPOPROTEIN"/>
    <property type="match status" value="1"/>
</dbReference>
<dbReference type="InterPro" id="IPR050555">
    <property type="entry name" value="Bact_Solute-Bind_Prot2"/>
</dbReference>
<name>A0A0A0BSC1_9CELL</name>
<reference evidence="5 6" key="1">
    <citation type="submission" date="2013-08" db="EMBL/GenBank/DDBJ databases">
        <title>Genome sequencing of Cellulomonas carbonis T26.</title>
        <authorList>
            <person name="Chen F."/>
            <person name="Li Y."/>
            <person name="Wang G."/>
        </authorList>
    </citation>
    <scope>NUCLEOTIDE SEQUENCE [LARGE SCALE GENOMIC DNA]</scope>
    <source>
        <strain evidence="5 6">T26</strain>
    </source>
</reference>
<feature type="chain" id="PRO_5038771009" evidence="3">
    <location>
        <begin position="29"/>
        <end position="374"/>
    </location>
</feature>
<dbReference type="AlphaFoldDB" id="A0A0A0BSC1"/>
<proteinExistence type="predicted"/>
<gene>
    <name evidence="5" type="ORF">N868_16835</name>
</gene>
<dbReference type="NCBIfam" id="NF040907">
    <property type="entry name" value="ChvE"/>
    <property type="match status" value="1"/>
</dbReference>
<comment type="subcellular location">
    <subcellularLocation>
        <location evidence="1">Cell envelope</location>
    </subcellularLocation>
</comment>
<feature type="signal peptide" evidence="3">
    <location>
        <begin position="1"/>
        <end position="28"/>
    </location>
</feature>
<evidence type="ECO:0000313" key="5">
    <source>
        <dbReference type="EMBL" id="KGM10049.1"/>
    </source>
</evidence>
<dbReference type="GO" id="GO:0030246">
    <property type="term" value="F:carbohydrate binding"/>
    <property type="evidence" value="ECO:0007669"/>
    <property type="project" value="TreeGrafter"/>
</dbReference>
<evidence type="ECO:0000259" key="4">
    <source>
        <dbReference type="Pfam" id="PF13407"/>
    </source>
</evidence>
<evidence type="ECO:0000256" key="2">
    <source>
        <dbReference type="ARBA" id="ARBA00022729"/>
    </source>
</evidence>
<organism evidence="5 6">
    <name type="scientific">Cellulomonas carbonis T26</name>
    <dbReference type="NCBI Taxonomy" id="947969"/>
    <lineage>
        <taxon>Bacteria</taxon>
        <taxon>Bacillati</taxon>
        <taxon>Actinomycetota</taxon>
        <taxon>Actinomycetes</taxon>
        <taxon>Micrococcales</taxon>
        <taxon>Cellulomonadaceae</taxon>
        <taxon>Cellulomonas</taxon>
    </lineage>
</organism>
<dbReference type="PANTHER" id="PTHR30036">
    <property type="entry name" value="D-XYLOSE-BINDING PERIPLASMIC PROTEIN"/>
    <property type="match status" value="1"/>
</dbReference>
<dbReference type="EMBL" id="AXCY01000065">
    <property type="protein sequence ID" value="KGM10049.1"/>
    <property type="molecule type" value="Genomic_DNA"/>
</dbReference>
<sequence length="374" mass="39130">MRRPARPAALAGALTLATALVTTLAACAPGDADPTGSGDAQLVGVAMPTTTSPRWIADGENVKAQLEDLGHEVDLQFAEDDVPTQIEQIQQMIDAGADALVVGSIDGSALKDVLADAAAQDIPIIAYDRLIRDSGDIAYYATFDNARVGVQQATSLLQGLGVVDGTGEPTGEVGPFAVELIAGSADDNNATVFYEGAMSVLQPWIDEGVLVVTSGETDFATIATQQWNGETAAQRLGAILDEHYADTRLDAVLAPADIISVPVLALLAERGYGTAAQPWPVVTGQDADVAAVKAVAAGEMTSTIYKDTRQLAEVAVSMVDALLNGREPETNDVTSYDNGVMVVPSYLLASQVVTKENYQQVLVESGYYTQEDLA</sequence>
<dbReference type="SUPFAM" id="SSF53822">
    <property type="entry name" value="Periplasmic binding protein-like I"/>
    <property type="match status" value="1"/>
</dbReference>
<keyword evidence="6" id="KW-1185">Reference proteome</keyword>
<evidence type="ECO:0000313" key="6">
    <source>
        <dbReference type="Proteomes" id="UP000029839"/>
    </source>
</evidence>
<dbReference type="InterPro" id="IPR025997">
    <property type="entry name" value="SBP_2_dom"/>
</dbReference>
<dbReference type="Proteomes" id="UP000029839">
    <property type="component" value="Unassembled WGS sequence"/>
</dbReference>
<comment type="caution">
    <text evidence="5">The sequence shown here is derived from an EMBL/GenBank/DDBJ whole genome shotgun (WGS) entry which is preliminary data.</text>
</comment>
<evidence type="ECO:0000256" key="3">
    <source>
        <dbReference type="SAM" id="SignalP"/>
    </source>
</evidence>
<reference evidence="5 6" key="2">
    <citation type="journal article" date="2015" name="Stand. Genomic Sci.">
        <title>Draft genome sequence of Cellulomonas carbonis T26(T) and comparative analysis of six Cellulomonas genomes.</title>
        <authorList>
            <person name="Zhuang W."/>
            <person name="Zhang S."/>
            <person name="Xia X."/>
            <person name="Wang G."/>
        </authorList>
    </citation>
    <scope>NUCLEOTIDE SEQUENCE [LARGE SCALE GENOMIC DNA]</scope>
    <source>
        <strain evidence="5 6">T26</strain>
    </source>
</reference>
<protein>
    <submittedName>
        <fullName evidence="5">Sugar ABC transporter substrate-binding protein</fullName>
    </submittedName>
</protein>
<dbReference type="InterPro" id="IPR049784">
    <property type="entry name" value="ChvE-like"/>
</dbReference>
<dbReference type="RefSeq" id="WP_052426322.1">
    <property type="nucleotide sequence ID" value="NZ_AXCY01000065.1"/>
</dbReference>
<dbReference type="Pfam" id="PF13407">
    <property type="entry name" value="Peripla_BP_4"/>
    <property type="match status" value="1"/>
</dbReference>
<dbReference type="CDD" id="cd19994">
    <property type="entry name" value="PBP1_ChvE"/>
    <property type="match status" value="1"/>
</dbReference>
<keyword evidence="2 3" id="KW-0732">Signal</keyword>
<feature type="domain" description="Periplasmic binding protein" evidence="4">
    <location>
        <begin position="43"/>
        <end position="327"/>
    </location>
</feature>
<dbReference type="Gene3D" id="3.40.50.2300">
    <property type="match status" value="2"/>
</dbReference>